<dbReference type="InParanoid" id="A0A1U7ZZB2"/>
<dbReference type="PANTHER" id="PTHR42695">
    <property type="entry name" value="GLUTAMINE AMIDOTRANSFERASE YLR126C-RELATED"/>
    <property type="match status" value="1"/>
</dbReference>
<dbReference type="GO" id="GO:0019760">
    <property type="term" value="P:glucosinolate metabolic process"/>
    <property type="evidence" value="ECO:0007669"/>
    <property type="project" value="UniProtKB-ARBA"/>
</dbReference>
<dbReference type="InterPro" id="IPR044992">
    <property type="entry name" value="ChyE-like"/>
</dbReference>
<gene>
    <name evidence="8" type="primary">LOC104595528</name>
</gene>
<keyword evidence="5" id="KW-0378">Hydrolase</keyword>
<dbReference type="GO" id="GO:0005829">
    <property type="term" value="C:cytosol"/>
    <property type="evidence" value="ECO:0000318"/>
    <property type="project" value="GO_Central"/>
</dbReference>
<dbReference type="InterPro" id="IPR017926">
    <property type="entry name" value="GATASE"/>
</dbReference>
<dbReference type="GO" id="GO:0008233">
    <property type="term" value="F:peptidase activity"/>
    <property type="evidence" value="ECO:0007669"/>
    <property type="project" value="UniProtKB-ARBA"/>
</dbReference>
<dbReference type="RefSeq" id="XP_010254586.1">
    <property type="nucleotide sequence ID" value="XM_010256284.2"/>
</dbReference>
<evidence type="ECO:0000259" key="6">
    <source>
        <dbReference type="Pfam" id="PF00117"/>
    </source>
</evidence>
<dbReference type="InterPro" id="IPR029062">
    <property type="entry name" value="Class_I_gatase-like"/>
</dbReference>
<comment type="subcellular location">
    <subcellularLocation>
        <location evidence="1">Cytoplasm</location>
        <location evidence="1">Cytosol</location>
    </subcellularLocation>
</comment>
<protein>
    <submittedName>
        <fullName evidence="8">Gamma-glutamyl peptidase 5-like</fullName>
    </submittedName>
</protein>
<dbReference type="Pfam" id="PF00117">
    <property type="entry name" value="GATase"/>
    <property type="match status" value="1"/>
</dbReference>
<dbReference type="eggNOG" id="KOG3179">
    <property type="taxonomic scope" value="Eukaryota"/>
</dbReference>
<evidence type="ECO:0000256" key="2">
    <source>
        <dbReference type="ARBA" id="ARBA00005179"/>
    </source>
</evidence>
<evidence type="ECO:0000256" key="4">
    <source>
        <dbReference type="ARBA" id="ARBA00022490"/>
    </source>
</evidence>
<dbReference type="GeneID" id="104595528"/>
<evidence type="ECO:0000256" key="5">
    <source>
        <dbReference type="ARBA" id="ARBA00022801"/>
    </source>
</evidence>
<dbReference type="KEGG" id="nnu:104595528"/>
<dbReference type="FunFam" id="3.40.50.880:FF:000040">
    <property type="entry name" value="Gamma-glutamyl peptidase 5"/>
    <property type="match status" value="1"/>
</dbReference>
<dbReference type="CDD" id="cd01741">
    <property type="entry name" value="GATase1_1"/>
    <property type="match status" value="1"/>
</dbReference>
<comment type="pathway">
    <text evidence="2">Secondary metabolite biosynthesis.</text>
</comment>
<dbReference type="Gene3D" id="3.40.50.880">
    <property type="match status" value="1"/>
</dbReference>
<name>A0A1U7ZZB2_NELNU</name>
<feature type="domain" description="Glutamine amidotransferase" evidence="6">
    <location>
        <begin position="53"/>
        <end position="192"/>
    </location>
</feature>
<dbReference type="PANTHER" id="PTHR42695:SF13">
    <property type="entry name" value="GLUTAMINE AMIDOTRANSFERASE CLASS-I FAMILY PROTEIN, EXPRESSED"/>
    <property type="match status" value="1"/>
</dbReference>
<proteinExistence type="inferred from homology"/>
<dbReference type="OrthoDB" id="92161at2759"/>
<evidence type="ECO:0000256" key="1">
    <source>
        <dbReference type="ARBA" id="ARBA00004514"/>
    </source>
</evidence>
<evidence type="ECO:0000313" key="7">
    <source>
        <dbReference type="Proteomes" id="UP000189703"/>
    </source>
</evidence>
<sequence length="246" mass="28054">MGEKRFAVLLCADDSDYVKKLYGGYFGMFMGMLGDDGETWDRYKVSGGEFPDDEELEYYDGFVITGSCSDAHSNDVWIVKLINLLKKLDSMKKKVLGICFGHQILCRALGGKTGRAVSGWDMGIRSVNLAPSKLFSALKLPSRLPIIECHRDEVWELPPYAEVMAWSDKTRVEMFRYGDHIMGIQGHPEYTKDVLLNIADRLLHRNLIQESQVEAAKTSVEQREPDREAWKRLCKTFLKGSRLLVY</sequence>
<accession>A0A1U7ZZB2</accession>
<organism evidence="7 8">
    <name type="scientific">Nelumbo nucifera</name>
    <name type="common">Sacred lotus</name>
    <dbReference type="NCBI Taxonomy" id="4432"/>
    <lineage>
        <taxon>Eukaryota</taxon>
        <taxon>Viridiplantae</taxon>
        <taxon>Streptophyta</taxon>
        <taxon>Embryophyta</taxon>
        <taxon>Tracheophyta</taxon>
        <taxon>Spermatophyta</taxon>
        <taxon>Magnoliopsida</taxon>
        <taxon>Proteales</taxon>
        <taxon>Nelumbonaceae</taxon>
        <taxon>Nelumbo</taxon>
    </lineage>
</organism>
<dbReference type="SUPFAM" id="SSF52317">
    <property type="entry name" value="Class I glutamine amidotransferase-like"/>
    <property type="match status" value="1"/>
</dbReference>
<dbReference type="Proteomes" id="UP000189703">
    <property type="component" value="Unplaced"/>
</dbReference>
<evidence type="ECO:0000313" key="8">
    <source>
        <dbReference type="RefSeq" id="XP_010254586.1"/>
    </source>
</evidence>
<keyword evidence="4" id="KW-0963">Cytoplasm</keyword>
<dbReference type="STRING" id="4432.A0A1U7ZZB2"/>
<evidence type="ECO:0000256" key="3">
    <source>
        <dbReference type="ARBA" id="ARBA00011083"/>
    </source>
</evidence>
<reference evidence="8" key="1">
    <citation type="submission" date="2025-08" db="UniProtKB">
        <authorList>
            <consortium name="RefSeq"/>
        </authorList>
    </citation>
    <scope>IDENTIFICATION</scope>
</reference>
<keyword evidence="7" id="KW-1185">Reference proteome</keyword>
<dbReference type="AlphaFoldDB" id="A0A1U7ZZB2"/>
<comment type="similarity">
    <text evidence="3">Belongs to the peptidase C26 family.</text>
</comment>
<dbReference type="OMA" id="PWIQTLK"/>
<dbReference type="PROSITE" id="PS51273">
    <property type="entry name" value="GATASE_TYPE_1"/>
    <property type="match status" value="1"/>
</dbReference>